<reference evidence="1 2" key="1">
    <citation type="submission" date="2023-07" db="EMBL/GenBank/DDBJ databases">
        <title>Sequencing the genomes of 1000 actinobacteria strains.</title>
        <authorList>
            <person name="Klenk H.-P."/>
        </authorList>
    </citation>
    <scope>NUCLEOTIDE SEQUENCE [LARGE SCALE GENOMIC DNA]</scope>
    <source>
        <strain evidence="1 2">DSM 46740</strain>
    </source>
</reference>
<proteinExistence type="predicted"/>
<protein>
    <submittedName>
        <fullName evidence="1">DNA-binding XRE family transcriptional regulator</fullName>
    </submittedName>
</protein>
<evidence type="ECO:0000313" key="1">
    <source>
        <dbReference type="EMBL" id="MDP9850329.1"/>
    </source>
</evidence>
<gene>
    <name evidence="1" type="ORF">J2853_009625</name>
</gene>
<sequence length="84" mass="8865">MTTVLTRRAALTRQDLVLLAAEYAELLAAARATLAAAERGESDPLIHVRHVLAKRGQLPPAGARPVVLLARSAVPSTNTTEVDA</sequence>
<evidence type="ECO:0000313" key="2">
    <source>
        <dbReference type="Proteomes" id="UP001225356"/>
    </source>
</evidence>
<dbReference type="EMBL" id="JAUSQU010000002">
    <property type="protein sequence ID" value="MDP9850329.1"/>
    <property type="molecule type" value="Genomic_DNA"/>
</dbReference>
<keyword evidence="1" id="KW-0238">DNA-binding</keyword>
<dbReference type="Proteomes" id="UP001225356">
    <property type="component" value="Unassembled WGS sequence"/>
</dbReference>
<keyword evidence="2" id="KW-1185">Reference proteome</keyword>
<accession>A0ABT9QWK2</accession>
<dbReference type="RefSeq" id="WP_307569293.1">
    <property type="nucleotide sequence ID" value="NZ_JAUSQU010000002.1"/>
</dbReference>
<organism evidence="1 2">
    <name type="scientific">Streptosporangium lutulentum</name>
    <dbReference type="NCBI Taxonomy" id="1461250"/>
    <lineage>
        <taxon>Bacteria</taxon>
        <taxon>Bacillati</taxon>
        <taxon>Actinomycetota</taxon>
        <taxon>Actinomycetes</taxon>
        <taxon>Streptosporangiales</taxon>
        <taxon>Streptosporangiaceae</taxon>
        <taxon>Streptosporangium</taxon>
    </lineage>
</organism>
<dbReference type="GO" id="GO:0003677">
    <property type="term" value="F:DNA binding"/>
    <property type="evidence" value="ECO:0007669"/>
    <property type="project" value="UniProtKB-KW"/>
</dbReference>
<comment type="caution">
    <text evidence="1">The sequence shown here is derived from an EMBL/GenBank/DDBJ whole genome shotgun (WGS) entry which is preliminary data.</text>
</comment>
<name>A0ABT9QWK2_9ACTN</name>